<keyword evidence="2" id="KW-1133">Transmembrane helix</keyword>
<sequence length="207" mass="24313">MSAHRSRNERSRPLHHPRREPQHGKKKVTTKNLAATLGMMGLAVGATLLVEGGPWKSRMAAAATVVGMEQVLERAGFFDEKEGKGVERVGREDEEGELEGRRERRDRGARGGRDARDVRNLDGGRRRRDVNESGDDDEDDKRRYRDRRERERERENRRDTRGAPRDSHDRTRRDTHDEERRHRERSARRKEANRRFDEKYEIEEIPA</sequence>
<comment type="caution">
    <text evidence="3">The sequence shown here is derived from an EMBL/GenBank/DDBJ whole genome shotgun (WGS) entry which is preliminary data.</text>
</comment>
<feature type="compositionally biased region" description="Basic residues" evidence="1">
    <location>
        <begin position="13"/>
        <end position="29"/>
    </location>
</feature>
<evidence type="ECO:0000256" key="1">
    <source>
        <dbReference type="SAM" id="MobiDB-lite"/>
    </source>
</evidence>
<proteinExistence type="predicted"/>
<keyword evidence="2" id="KW-0472">Membrane</keyword>
<feature type="region of interest" description="Disordered" evidence="1">
    <location>
        <begin position="1"/>
        <end position="29"/>
    </location>
</feature>
<accession>A0A5M9JCM4</accession>
<dbReference type="VEuPathDB" id="FungiDB:MFRU_006g02270"/>
<feature type="compositionally biased region" description="Basic and acidic residues" evidence="1">
    <location>
        <begin position="140"/>
        <end position="181"/>
    </location>
</feature>
<dbReference type="EMBL" id="VICG01000013">
    <property type="protein sequence ID" value="KAA8565642.1"/>
    <property type="molecule type" value="Genomic_DNA"/>
</dbReference>
<name>A0A5M9JCM4_MONFR</name>
<protein>
    <submittedName>
        <fullName evidence="3">Uncharacterized protein</fullName>
    </submittedName>
</protein>
<dbReference type="AlphaFoldDB" id="A0A5M9JCM4"/>
<gene>
    <name evidence="3" type="ORF">EYC84_009493</name>
</gene>
<feature type="compositionally biased region" description="Basic and acidic residues" evidence="1">
    <location>
        <begin position="76"/>
        <end position="91"/>
    </location>
</feature>
<dbReference type="Proteomes" id="UP000322873">
    <property type="component" value="Unassembled WGS sequence"/>
</dbReference>
<dbReference type="OrthoDB" id="3559398at2759"/>
<keyword evidence="4" id="KW-1185">Reference proteome</keyword>
<feature type="compositionally biased region" description="Basic and acidic residues" evidence="1">
    <location>
        <begin position="189"/>
        <end position="199"/>
    </location>
</feature>
<evidence type="ECO:0000313" key="3">
    <source>
        <dbReference type="EMBL" id="KAA8565642.1"/>
    </source>
</evidence>
<feature type="region of interest" description="Disordered" evidence="1">
    <location>
        <begin position="75"/>
        <end position="207"/>
    </location>
</feature>
<feature type="compositionally biased region" description="Basic and acidic residues" evidence="1">
    <location>
        <begin position="98"/>
        <end position="124"/>
    </location>
</feature>
<reference evidence="3 4" key="1">
    <citation type="submission" date="2019-06" db="EMBL/GenBank/DDBJ databases">
        <title>Genome Sequence of the Brown Rot Fungal Pathogen Monilinia fructicola.</title>
        <authorList>
            <person name="De Miccolis Angelini R.M."/>
            <person name="Landi L."/>
            <person name="Abate D."/>
            <person name="Pollastro S."/>
            <person name="Romanazzi G."/>
            <person name="Faretra F."/>
        </authorList>
    </citation>
    <scope>NUCLEOTIDE SEQUENCE [LARGE SCALE GENOMIC DNA]</scope>
    <source>
        <strain evidence="3 4">Mfrc123</strain>
    </source>
</reference>
<evidence type="ECO:0000256" key="2">
    <source>
        <dbReference type="SAM" id="Phobius"/>
    </source>
</evidence>
<evidence type="ECO:0000313" key="4">
    <source>
        <dbReference type="Proteomes" id="UP000322873"/>
    </source>
</evidence>
<feature type="transmembrane region" description="Helical" evidence="2">
    <location>
        <begin position="33"/>
        <end position="50"/>
    </location>
</feature>
<organism evidence="3 4">
    <name type="scientific">Monilinia fructicola</name>
    <name type="common">Brown rot fungus</name>
    <name type="synonym">Ciboria fructicola</name>
    <dbReference type="NCBI Taxonomy" id="38448"/>
    <lineage>
        <taxon>Eukaryota</taxon>
        <taxon>Fungi</taxon>
        <taxon>Dikarya</taxon>
        <taxon>Ascomycota</taxon>
        <taxon>Pezizomycotina</taxon>
        <taxon>Leotiomycetes</taxon>
        <taxon>Helotiales</taxon>
        <taxon>Sclerotiniaceae</taxon>
        <taxon>Monilinia</taxon>
    </lineage>
</organism>
<feature type="compositionally biased region" description="Basic and acidic residues" evidence="1">
    <location>
        <begin position="1"/>
        <end position="12"/>
    </location>
</feature>
<keyword evidence="2" id="KW-0812">Transmembrane</keyword>